<evidence type="ECO:0000313" key="3">
    <source>
        <dbReference type="Proteomes" id="UP000053815"/>
    </source>
</evidence>
<feature type="compositionally biased region" description="Polar residues" evidence="1">
    <location>
        <begin position="1"/>
        <end position="10"/>
    </location>
</feature>
<proteinExistence type="predicted"/>
<name>A0A0C9M4Z4_9FUNG</name>
<accession>A0A0C9M4Z4</accession>
<dbReference type="EMBL" id="DF836296">
    <property type="protein sequence ID" value="GAN01434.1"/>
    <property type="molecule type" value="Genomic_DNA"/>
</dbReference>
<protein>
    <submittedName>
        <fullName evidence="2">Uncharacterized protein</fullName>
    </submittedName>
</protein>
<evidence type="ECO:0000256" key="1">
    <source>
        <dbReference type="SAM" id="MobiDB-lite"/>
    </source>
</evidence>
<reference evidence="2" key="1">
    <citation type="submission" date="2014-09" db="EMBL/GenBank/DDBJ databases">
        <title>Draft genome sequence of an oleaginous Mucoromycotina fungus Mucor ambiguus NBRC6742.</title>
        <authorList>
            <person name="Takeda I."/>
            <person name="Yamane N."/>
            <person name="Morita T."/>
            <person name="Tamano K."/>
            <person name="Machida M."/>
            <person name="Baker S."/>
            <person name="Koike H."/>
        </authorList>
    </citation>
    <scope>NUCLEOTIDE SEQUENCE</scope>
    <source>
        <strain evidence="2">NBRC 6742</strain>
    </source>
</reference>
<sequence length="72" mass="7818">MSLNIATNVSFEDENEGDRVDSKANDNGTANAVKATIINDGHAKQEVTDAVALPPTAKYSEIWKHLRPAPLR</sequence>
<gene>
    <name evidence="2" type="ORF">MAM1_0007c00867</name>
</gene>
<keyword evidence="3" id="KW-1185">Reference proteome</keyword>
<feature type="region of interest" description="Disordered" evidence="1">
    <location>
        <begin position="1"/>
        <end position="27"/>
    </location>
</feature>
<dbReference type="AlphaFoldDB" id="A0A0C9M4Z4"/>
<evidence type="ECO:0000313" key="2">
    <source>
        <dbReference type="EMBL" id="GAN01434.1"/>
    </source>
</evidence>
<organism evidence="2">
    <name type="scientific">Mucor ambiguus</name>
    <dbReference type="NCBI Taxonomy" id="91626"/>
    <lineage>
        <taxon>Eukaryota</taxon>
        <taxon>Fungi</taxon>
        <taxon>Fungi incertae sedis</taxon>
        <taxon>Mucoromycota</taxon>
        <taxon>Mucoromycotina</taxon>
        <taxon>Mucoromycetes</taxon>
        <taxon>Mucorales</taxon>
        <taxon>Mucorineae</taxon>
        <taxon>Mucoraceae</taxon>
        <taxon>Mucor</taxon>
    </lineage>
</organism>
<dbReference type="Proteomes" id="UP000053815">
    <property type="component" value="Unassembled WGS sequence"/>
</dbReference>